<reference evidence="7 8" key="1">
    <citation type="journal article" date="2010" name="Nat. Biotechnol.">
        <title>Genome sequence of the model mushroom Schizophyllum commune.</title>
        <authorList>
            <person name="Ohm R.A."/>
            <person name="de Jong J.F."/>
            <person name="Lugones L.G."/>
            <person name="Aerts A."/>
            <person name="Kothe E."/>
            <person name="Stajich J.E."/>
            <person name="de Vries R.P."/>
            <person name="Record E."/>
            <person name="Levasseur A."/>
            <person name="Baker S.E."/>
            <person name="Bartholomew K.A."/>
            <person name="Coutinho P.M."/>
            <person name="Erdmann S."/>
            <person name="Fowler T.J."/>
            <person name="Gathman A.C."/>
            <person name="Lombard V."/>
            <person name="Henrissat B."/>
            <person name="Knabe N."/>
            <person name="Kuees U."/>
            <person name="Lilly W.W."/>
            <person name="Lindquist E."/>
            <person name="Lucas S."/>
            <person name="Magnuson J.K."/>
            <person name="Piumi F."/>
            <person name="Raudaskoski M."/>
            <person name="Salamov A."/>
            <person name="Schmutz J."/>
            <person name="Schwarze F.W.M.R."/>
            <person name="vanKuyk P.A."/>
            <person name="Horton J.S."/>
            <person name="Grigoriev I.V."/>
            <person name="Woesten H.A.B."/>
        </authorList>
    </citation>
    <scope>NUCLEOTIDE SEQUENCE [LARGE SCALE GENOMIC DNA]</scope>
    <source>
        <strain evidence="8">H4-8 / FGSC 9210</strain>
    </source>
</reference>
<feature type="region of interest" description="Disordered" evidence="5">
    <location>
        <begin position="1"/>
        <end position="57"/>
    </location>
</feature>
<organism evidence="8">
    <name type="scientific">Schizophyllum commune (strain H4-8 / FGSC 9210)</name>
    <name type="common">Split gill fungus</name>
    <dbReference type="NCBI Taxonomy" id="578458"/>
    <lineage>
        <taxon>Eukaryota</taxon>
        <taxon>Fungi</taxon>
        <taxon>Dikarya</taxon>
        <taxon>Basidiomycota</taxon>
        <taxon>Agaricomycotina</taxon>
        <taxon>Agaricomycetes</taxon>
        <taxon>Agaricomycetidae</taxon>
        <taxon>Agaricales</taxon>
        <taxon>Schizophyllaceae</taxon>
        <taxon>Schizophyllum</taxon>
    </lineage>
</organism>
<name>D8QH21_SCHCM</name>
<keyword evidence="8" id="KW-1185">Reference proteome</keyword>
<evidence type="ECO:0000256" key="5">
    <source>
        <dbReference type="SAM" id="MobiDB-lite"/>
    </source>
</evidence>
<dbReference type="EMBL" id="GL377312">
    <property type="protein sequence ID" value="EFI92594.1"/>
    <property type="molecule type" value="Genomic_DNA"/>
</dbReference>
<dbReference type="GO" id="GO:0016020">
    <property type="term" value="C:membrane"/>
    <property type="evidence" value="ECO:0007669"/>
    <property type="project" value="UniProtKB-SubCell"/>
</dbReference>
<accession>D8QH21</accession>
<proteinExistence type="predicted"/>
<dbReference type="GO" id="GO:0071944">
    <property type="term" value="C:cell periphery"/>
    <property type="evidence" value="ECO:0007669"/>
    <property type="project" value="UniProtKB-ARBA"/>
</dbReference>
<feature type="compositionally biased region" description="Basic and acidic residues" evidence="5">
    <location>
        <begin position="189"/>
        <end position="201"/>
    </location>
</feature>
<dbReference type="InterPro" id="IPR051694">
    <property type="entry name" value="Immunoregulatory_rcpt-like"/>
</dbReference>
<feature type="transmembrane region" description="Helical" evidence="6">
    <location>
        <begin position="58"/>
        <end position="83"/>
    </location>
</feature>
<keyword evidence="3 6" id="KW-1133">Transmembrane helix</keyword>
<evidence type="ECO:0000313" key="8">
    <source>
        <dbReference type="Proteomes" id="UP000007431"/>
    </source>
</evidence>
<dbReference type="InParanoid" id="D8QH21"/>
<dbReference type="PANTHER" id="PTHR15549:SF33">
    <property type="entry name" value="MEMBRANE PROTEIN WSC4, PUTATIVE (AFU_ORTHOLOGUE AFUA_5G09020)-RELATED"/>
    <property type="match status" value="1"/>
</dbReference>
<dbReference type="OrthoDB" id="10454539at2759"/>
<dbReference type="Proteomes" id="UP000007431">
    <property type="component" value="Unassembled WGS sequence"/>
</dbReference>
<evidence type="ECO:0000256" key="1">
    <source>
        <dbReference type="ARBA" id="ARBA00004167"/>
    </source>
</evidence>
<gene>
    <name evidence="7" type="ORF">SCHCODRAFT_237741</name>
</gene>
<dbReference type="PANTHER" id="PTHR15549">
    <property type="entry name" value="PAIRED IMMUNOGLOBULIN-LIKE TYPE 2 RECEPTOR"/>
    <property type="match status" value="1"/>
</dbReference>
<evidence type="ECO:0000256" key="6">
    <source>
        <dbReference type="SAM" id="Phobius"/>
    </source>
</evidence>
<evidence type="ECO:0000256" key="2">
    <source>
        <dbReference type="ARBA" id="ARBA00022692"/>
    </source>
</evidence>
<feature type="region of interest" description="Disordered" evidence="5">
    <location>
        <begin position="94"/>
        <end position="139"/>
    </location>
</feature>
<dbReference type="VEuPathDB" id="FungiDB:SCHCODRAFT_02086296"/>
<evidence type="ECO:0000256" key="3">
    <source>
        <dbReference type="ARBA" id="ARBA00022989"/>
    </source>
</evidence>
<feature type="compositionally biased region" description="Low complexity" evidence="5">
    <location>
        <begin position="12"/>
        <end position="24"/>
    </location>
</feature>
<feature type="compositionally biased region" description="Basic and acidic residues" evidence="5">
    <location>
        <begin position="110"/>
        <end position="122"/>
    </location>
</feature>
<evidence type="ECO:0000256" key="4">
    <source>
        <dbReference type="ARBA" id="ARBA00023136"/>
    </source>
</evidence>
<dbReference type="AlphaFoldDB" id="D8QH21"/>
<dbReference type="GeneID" id="9597919"/>
<sequence length="201" mass="21244">MSEAPDRTQSFTGTPPWGTGTPPWGSGPPPWLPSATWTSSGSAETSTSSTSANSSPHAHLGAIIGGSVGGGLALVLLGALVYVCRRRRLRKALAQDASAAPFTVPPPPSRAEKTRRDPDVERQASGSCTPGYMSTPPSTQDQELRNVLAHMTARVQVLEEERLGGLQVTNEDPPEYTPPPGTQVSARIVPEKGDWQDGHSR</sequence>
<comment type="subcellular location">
    <subcellularLocation>
        <location evidence="1">Membrane</location>
        <topology evidence="1">Single-pass membrane protein</topology>
    </subcellularLocation>
</comment>
<evidence type="ECO:0000313" key="7">
    <source>
        <dbReference type="EMBL" id="EFI92594.1"/>
    </source>
</evidence>
<feature type="compositionally biased region" description="Low complexity" evidence="5">
    <location>
        <begin position="34"/>
        <end position="55"/>
    </location>
</feature>
<feature type="region of interest" description="Disordered" evidence="5">
    <location>
        <begin position="165"/>
        <end position="201"/>
    </location>
</feature>
<protein>
    <submittedName>
        <fullName evidence="7">Uncharacterized protein</fullName>
    </submittedName>
</protein>
<keyword evidence="4 6" id="KW-0472">Membrane</keyword>
<dbReference type="HOGENOM" id="CLU_1361107_0_0_1"/>
<keyword evidence="2 6" id="KW-0812">Transmembrane</keyword>
<dbReference type="KEGG" id="scm:SCHCO_02086296"/>
<dbReference type="RefSeq" id="XP_003027497.1">
    <property type="nucleotide sequence ID" value="XM_003027451.1"/>
</dbReference>